<organism evidence="3 4">
    <name type="scientific">Galemys pyrenaicus</name>
    <name type="common">Iberian desman</name>
    <name type="synonym">Pyrenean desman</name>
    <dbReference type="NCBI Taxonomy" id="202257"/>
    <lineage>
        <taxon>Eukaryota</taxon>
        <taxon>Metazoa</taxon>
        <taxon>Chordata</taxon>
        <taxon>Craniata</taxon>
        <taxon>Vertebrata</taxon>
        <taxon>Euteleostomi</taxon>
        <taxon>Mammalia</taxon>
        <taxon>Eutheria</taxon>
        <taxon>Laurasiatheria</taxon>
        <taxon>Eulipotyphla</taxon>
        <taxon>Talpidae</taxon>
        <taxon>Galemys</taxon>
    </lineage>
</organism>
<sequence length="322" mass="34354">AVQGVLCEGDSRQSHLLGLVRHRLEGGGQEYALFLYTHRRMAITGDDVSLDQIVPVSRDFSLEEVSSDGELYILGSDVTVQLDTAELSLVFQLPFGSHTRTFLQEVARACPGRKPLLGQPAGKLVTQVLQAIVMMGAKGLGFEPATPDPEFLWLSPYRCTKPRGWNSAPGTCPVRVRIGRDKCRSPKERWGLEKALLQGAVPILSRGGAMAHTCLRLVQVARGGRAPLGAGRAGRRGQCDEELEEAGREMSAASDSRERDSAGPEGGGELGCGSGPGQAAVPTFGRAGSVDWRVDAWGRDQGPGPSEAGTLGLMFRGNVSYS</sequence>
<accession>A0A8J6DEM3</accession>
<feature type="region of interest" description="Disordered" evidence="1">
    <location>
        <begin position="226"/>
        <end position="285"/>
    </location>
</feature>
<comment type="caution">
    <text evidence="3">The sequence shown here is derived from an EMBL/GenBank/DDBJ whole genome shotgun (WGS) entry which is preliminary data.</text>
</comment>
<feature type="non-terminal residue" evidence="3">
    <location>
        <position position="322"/>
    </location>
</feature>
<feature type="compositionally biased region" description="Gly residues" evidence="1">
    <location>
        <begin position="264"/>
        <end position="276"/>
    </location>
</feature>
<feature type="domain" description="INPP5B PH" evidence="2">
    <location>
        <begin position="1"/>
        <end position="113"/>
    </location>
</feature>
<evidence type="ECO:0000313" key="3">
    <source>
        <dbReference type="EMBL" id="KAG8506872.1"/>
    </source>
</evidence>
<dbReference type="OrthoDB" id="8940437at2759"/>
<evidence type="ECO:0000256" key="1">
    <source>
        <dbReference type="SAM" id="MobiDB-lite"/>
    </source>
</evidence>
<reference evidence="3" key="1">
    <citation type="journal article" date="2021" name="Evol. Appl.">
        <title>The genome of the Pyrenean desman and the effects of bottlenecks and inbreeding on the genomic landscape of an endangered species.</title>
        <authorList>
            <person name="Escoda L."/>
            <person name="Castresana J."/>
        </authorList>
    </citation>
    <scope>NUCLEOTIDE SEQUENCE</scope>
    <source>
        <strain evidence="3">IBE-C5619</strain>
    </source>
</reference>
<protein>
    <submittedName>
        <fullName evidence="3">Type II inositol 1,4,5-trisphosphate 5-phosphatase</fullName>
    </submittedName>
</protein>
<proteinExistence type="predicted"/>
<evidence type="ECO:0000259" key="2">
    <source>
        <dbReference type="Pfam" id="PF16776"/>
    </source>
</evidence>
<keyword evidence="4" id="KW-1185">Reference proteome</keyword>
<gene>
    <name evidence="3" type="ORF">J0S82_005271</name>
</gene>
<dbReference type="EMBL" id="JAGFMF010012145">
    <property type="protein sequence ID" value="KAG8506872.1"/>
    <property type="molecule type" value="Genomic_DNA"/>
</dbReference>
<evidence type="ECO:0000313" key="4">
    <source>
        <dbReference type="Proteomes" id="UP000700334"/>
    </source>
</evidence>
<dbReference type="Pfam" id="PF16776">
    <property type="entry name" value="INPP5B_PH"/>
    <property type="match status" value="1"/>
</dbReference>
<dbReference type="AlphaFoldDB" id="A0A8J6DEM3"/>
<name>A0A8J6DEM3_GALPY</name>
<dbReference type="Gene3D" id="2.30.29.110">
    <property type="match status" value="1"/>
</dbReference>
<dbReference type="Proteomes" id="UP000700334">
    <property type="component" value="Unassembled WGS sequence"/>
</dbReference>
<dbReference type="InterPro" id="IPR031896">
    <property type="entry name" value="INPP5B_PH_dom"/>
</dbReference>